<dbReference type="Gene3D" id="3.40.50.1820">
    <property type="entry name" value="alpha/beta hydrolase"/>
    <property type="match status" value="1"/>
</dbReference>
<evidence type="ECO:0000259" key="1">
    <source>
        <dbReference type="Pfam" id="PF00561"/>
    </source>
</evidence>
<dbReference type="PANTHER" id="PTHR43265">
    <property type="entry name" value="ESTERASE ESTD"/>
    <property type="match status" value="1"/>
</dbReference>
<proteinExistence type="predicted"/>
<dbReference type="AlphaFoldDB" id="A0A165WGN5"/>
<dbReference type="STRING" id="33936.AZI98_16885"/>
<dbReference type="Pfam" id="PF00561">
    <property type="entry name" value="Abhydrolase_1"/>
    <property type="match status" value="1"/>
</dbReference>
<dbReference type="InterPro" id="IPR000073">
    <property type="entry name" value="AB_hydrolase_1"/>
</dbReference>
<dbReference type="InterPro" id="IPR029058">
    <property type="entry name" value="AB_hydrolase_fold"/>
</dbReference>
<name>A0A165WGN5_9BACI</name>
<dbReference type="SUPFAM" id="SSF53474">
    <property type="entry name" value="alpha/beta-Hydrolases"/>
    <property type="match status" value="1"/>
</dbReference>
<feature type="domain" description="AB hydrolase-1" evidence="1">
    <location>
        <begin position="31"/>
        <end position="139"/>
    </location>
</feature>
<evidence type="ECO:0000313" key="2">
    <source>
        <dbReference type="EMBL" id="KZN94958.1"/>
    </source>
</evidence>
<evidence type="ECO:0000313" key="3">
    <source>
        <dbReference type="Proteomes" id="UP000076476"/>
    </source>
</evidence>
<gene>
    <name evidence="2" type="ORF">AZI98_16885</name>
</gene>
<dbReference type="PANTHER" id="PTHR43265:SF1">
    <property type="entry name" value="ESTERASE ESTD"/>
    <property type="match status" value="1"/>
</dbReference>
<dbReference type="EMBL" id="LWBR01000072">
    <property type="protein sequence ID" value="KZN94958.1"/>
    <property type="molecule type" value="Genomic_DNA"/>
</dbReference>
<dbReference type="InterPro" id="IPR053145">
    <property type="entry name" value="AB_hydrolase_Est10"/>
</dbReference>
<accession>A0A165WGN5</accession>
<keyword evidence="3" id="KW-1185">Reference proteome</keyword>
<dbReference type="Proteomes" id="UP000076476">
    <property type="component" value="Unassembled WGS sequence"/>
</dbReference>
<organism evidence="2 3">
    <name type="scientific">Aeribacillus pallidus</name>
    <dbReference type="NCBI Taxonomy" id="33936"/>
    <lineage>
        <taxon>Bacteria</taxon>
        <taxon>Bacillati</taxon>
        <taxon>Bacillota</taxon>
        <taxon>Bacilli</taxon>
        <taxon>Bacillales</taxon>
        <taxon>Bacillaceae</taxon>
        <taxon>Aeribacillus</taxon>
    </lineage>
</organism>
<dbReference type="OrthoDB" id="9780269at2"/>
<protein>
    <recommendedName>
        <fullName evidence="1">AB hydrolase-1 domain-containing protein</fullName>
    </recommendedName>
</protein>
<dbReference type="GO" id="GO:0052689">
    <property type="term" value="F:carboxylic ester hydrolase activity"/>
    <property type="evidence" value="ECO:0007669"/>
    <property type="project" value="TreeGrafter"/>
</dbReference>
<sequence length="270" mass="30302">MEKMYYIPSQQASLAATLHIPNAPSKNEKFPVVVICHGFIGSRIGVNRLFVKAANHFASLGFAVLRFDYEGCGESSGIYGTYGLDRFIEQTIHVIDFVEKLPFIDKHELYLLGHSLGGAVATLTAVRDDRVKNLAIWGAVGRPFEDIAAIVGKEGLEEAESSQYVDYEGYSLTKTFFRSLEQYTPLQEAKSFTGDVFVAHGTEDEVISPSYACLYEKSFKKRANSVEKSLIIGGNHTFSSIRHSTELFQQTGEWLERQRKLNDDRKKKII</sequence>
<comment type="caution">
    <text evidence="2">The sequence shown here is derived from an EMBL/GenBank/DDBJ whole genome shotgun (WGS) entry which is preliminary data.</text>
</comment>
<reference evidence="2 3" key="1">
    <citation type="submission" date="2016-04" db="EMBL/GenBank/DDBJ databases">
        <title>Draft genome sequence of Aeribacillus pallidus 8m3 from petroleum reservoir.</title>
        <authorList>
            <person name="Poltaraus A.B."/>
            <person name="Nazina T.N."/>
            <person name="Tourova T.P."/>
            <person name="Malakho S.M."/>
            <person name="Korshunova A.V."/>
            <person name="Sokolova D.S."/>
        </authorList>
    </citation>
    <scope>NUCLEOTIDE SEQUENCE [LARGE SCALE GENOMIC DNA]</scope>
    <source>
        <strain evidence="2 3">8m3</strain>
    </source>
</reference>